<feature type="compositionally biased region" description="Low complexity" evidence="1">
    <location>
        <begin position="26"/>
        <end position="36"/>
    </location>
</feature>
<accession>A0A7T8K7M6</accession>
<feature type="non-terminal residue" evidence="2">
    <location>
        <position position="103"/>
    </location>
</feature>
<evidence type="ECO:0000313" key="2">
    <source>
        <dbReference type="EMBL" id="QQP49119.1"/>
    </source>
</evidence>
<evidence type="ECO:0000256" key="1">
    <source>
        <dbReference type="SAM" id="MobiDB-lite"/>
    </source>
</evidence>
<dbReference type="EMBL" id="CP045895">
    <property type="protein sequence ID" value="QQP49119.1"/>
    <property type="molecule type" value="Genomic_DNA"/>
</dbReference>
<organism evidence="2 3">
    <name type="scientific">Caligus rogercresseyi</name>
    <name type="common">Sea louse</name>
    <dbReference type="NCBI Taxonomy" id="217165"/>
    <lineage>
        <taxon>Eukaryota</taxon>
        <taxon>Metazoa</taxon>
        <taxon>Ecdysozoa</taxon>
        <taxon>Arthropoda</taxon>
        <taxon>Crustacea</taxon>
        <taxon>Multicrustacea</taxon>
        <taxon>Hexanauplia</taxon>
        <taxon>Copepoda</taxon>
        <taxon>Siphonostomatoida</taxon>
        <taxon>Caligidae</taxon>
        <taxon>Caligus</taxon>
    </lineage>
</organism>
<dbReference type="AlphaFoldDB" id="A0A7T8K7M6"/>
<name>A0A7T8K7M6_CALRO</name>
<reference evidence="3" key="1">
    <citation type="submission" date="2021-01" db="EMBL/GenBank/DDBJ databases">
        <title>Caligus Genome Assembly.</title>
        <authorList>
            <person name="Gallardo-Escarate C."/>
        </authorList>
    </citation>
    <scope>NUCLEOTIDE SEQUENCE [LARGE SCALE GENOMIC DNA]</scope>
</reference>
<protein>
    <submittedName>
        <fullName evidence="2">Uncharacterized protein</fullName>
    </submittedName>
</protein>
<gene>
    <name evidence="2" type="ORF">FKW44_009654</name>
</gene>
<evidence type="ECO:0000313" key="3">
    <source>
        <dbReference type="Proteomes" id="UP000595437"/>
    </source>
</evidence>
<sequence>RASHRLENPAACLIPEDRLRSDEEASSSTSSISSSERLFPPEEPENNRTKDTTRLKRRRKSPSAPWTCTHCTIIFPNQTLYFSTRASTEKGLIPSDATVVAWP</sequence>
<proteinExistence type="predicted"/>
<keyword evidence="3" id="KW-1185">Reference proteome</keyword>
<dbReference type="Proteomes" id="UP000595437">
    <property type="component" value="Chromosome 6"/>
</dbReference>
<feature type="compositionally biased region" description="Basic and acidic residues" evidence="1">
    <location>
        <begin position="45"/>
        <end position="54"/>
    </location>
</feature>
<feature type="region of interest" description="Disordered" evidence="1">
    <location>
        <begin position="1"/>
        <end position="66"/>
    </location>
</feature>
<feature type="non-terminal residue" evidence="2">
    <location>
        <position position="1"/>
    </location>
</feature>